<dbReference type="GO" id="GO:0005730">
    <property type="term" value="C:nucleolus"/>
    <property type="evidence" value="ECO:0007669"/>
    <property type="project" value="TreeGrafter"/>
</dbReference>
<feature type="compositionally biased region" description="Basic and acidic residues" evidence="9">
    <location>
        <begin position="255"/>
        <end position="267"/>
    </location>
</feature>
<evidence type="ECO:0000256" key="4">
    <source>
        <dbReference type="ARBA" id="ARBA00022771"/>
    </source>
</evidence>
<evidence type="ECO:0000256" key="3">
    <source>
        <dbReference type="ARBA" id="ARBA00022737"/>
    </source>
</evidence>
<organism evidence="11 12">
    <name type="scientific">Sclerotinia nivalis</name>
    <dbReference type="NCBI Taxonomy" id="352851"/>
    <lineage>
        <taxon>Eukaryota</taxon>
        <taxon>Fungi</taxon>
        <taxon>Dikarya</taxon>
        <taxon>Ascomycota</taxon>
        <taxon>Pezizomycotina</taxon>
        <taxon>Leotiomycetes</taxon>
        <taxon>Helotiales</taxon>
        <taxon>Sclerotiniaceae</taxon>
        <taxon>Sclerotinia</taxon>
    </lineage>
</organism>
<evidence type="ECO:0000256" key="2">
    <source>
        <dbReference type="ARBA" id="ARBA00022723"/>
    </source>
</evidence>
<keyword evidence="5" id="KW-0862">Zinc</keyword>
<keyword evidence="4 8" id="KW-0863">Zinc-finger</keyword>
<feature type="region of interest" description="Disordered" evidence="9">
    <location>
        <begin position="64"/>
        <end position="89"/>
    </location>
</feature>
<name>A0A9X0DPA8_9HELO</name>
<keyword evidence="3" id="KW-0677">Repeat</keyword>
<evidence type="ECO:0000256" key="9">
    <source>
        <dbReference type="SAM" id="MobiDB-lite"/>
    </source>
</evidence>
<dbReference type="PANTHER" id="PTHR13100:SF10">
    <property type="entry name" value="CELL GROWTH-REGULATING NUCLEOLAR PROTEIN"/>
    <property type="match status" value="1"/>
</dbReference>
<dbReference type="PROSITE" id="PS51804">
    <property type="entry name" value="ZF_C2HC_LYAR"/>
    <property type="match status" value="2"/>
</dbReference>
<feature type="domain" description="Zinc finger C2H2 LYAR-type" evidence="10">
    <location>
        <begin position="30"/>
        <end position="57"/>
    </location>
</feature>
<reference evidence="11" key="1">
    <citation type="submission" date="2022-11" db="EMBL/GenBank/DDBJ databases">
        <title>Genome Resource of Sclerotinia nivalis Strain SnTB1, a Plant Pathogen Isolated from American Ginseng.</title>
        <authorList>
            <person name="Fan S."/>
        </authorList>
    </citation>
    <scope>NUCLEOTIDE SEQUENCE</scope>
    <source>
        <strain evidence="11">SnTB1</strain>
    </source>
</reference>
<dbReference type="GO" id="GO:0006364">
    <property type="term" value="P:rRNA processing"/>
    <property type="evidence" value="ECO:0007669"/>
    <property type="project" value="TreeGrafter"/>
</dbReference>
<evidence type="ECO:0000313" key="12">
    <source>
        <dbReference type="Proteomes" id="UP001152300"/>
    </source>
</evidence>
<protein>
    <recommendedName>
        <fullName evidence="10">Zinc finger C2H2 LYAR-type domain-containing protein</fullName>
    </recommendedName>
</protein>
<proteinExistence type="inferred from homology"/>
<dbReference type="Pfam" id="PF08790">
    <property type="entry name" value="zf-LYAR"/>
    <property type="match status" value="1"/>
</dbReference>
<dbReference type="PANTHER" id="PTHR13100">
    <property type="entry name" value="CELL GROWTH-REGULATING NUCLEOLAR PROTEIN LYAR"/>
    <property type="match status" value="1"/>
</dbReference>
<dbReference type="GO" id="GO:0008270">
    <property type="term" value="F:zinc ion binding"/>
    <property type="evidence" value="ECO:0007669"/>
    <property type="project" value="UniProtKB-KW"/>
</dbReference>
<dbReference type="SUPFAM" id="SSF57667">
    <property type="entry name" value="beta-beta-alpha zinc fingers"/>
    <property type="match status" value="2"/>
</dbReference>
<evidence type="ECO:0000256" key="5">
    <source>
        <dbReference type="ARBA" id="ARBA00022833"/>
    </source>
</evidence>
<accession>A0A9X0DPA8</accession>
<keyword evidence="6" id="KW-0539">Nucleus</keyword>
<evidence type="ECO:0000259" key="10">
    <source>
        <dbReference type="Pfam" id="PF08790"/>
    </source>
</evidence>
<evidence type="ECO:0000256" key="7">
    <source>
        <dbReference type="ARBA" id="ARBA00061084"/>
    </source>
</evidence>
<dbReference type="InterPro" id="IPR039999">
    <property type="entry name" value="LYAR"/>
</dbReference>
<dbReference type="InterPro" id="IPR036236">
    <property type="entry name" value="Znf_C2H2_sf"/>
</dbReference>
<dbReference type="AlphaFoldDB" id="A0A9X0DPA8"/>
<sequence length="463" mass="51757">MVSFSCENCGDVLTKKKLDPHRNQCRGASYTCLDCMVHFQGLEYRSHTSCMSEAQKYQGALYRGEGKGKKGKQQNNQKNNSHNNSQSTPVHKAYVEDAQDEYDNSQLATAPSVPKAPSPPAAVNVFDFLVDPTPNASRLELPVPDQVMNDSEPTRYIESEQQVRDEPMSDDSEVSEAEEKPSTDLVRVNAPESPLASLVEWGSGPVPTTGPFETPAPKAIEWKPTKEHEGKSKKEKKDEKKKDEKKKDKKRKRLHVDTHDLSSREGDVLMDDAPPVLHSGLTGGLGKLLSRPSVFPPSPDYSGADAEKESPSAKPKKTKDSKRASRARTRHDGFGSNFMALITTRQPSREHSEDRPKKRKHKHGNKSSEKHKMLEYKPINGAEDTSPGQNQMVVYKPRAELLMSMVNKGPNSEKGVSMNKALKRYHRERTAAGLALGKGDEEKELWRSLRMKKNDRGEIVLFM</sequence>
<comment type="caution">
    <text evidence="11">The sequence shown here is derived from an EMBL/GenBank/DDBJ whole genome shotgun (WGS) entry which is preliminary data.</text>
</comment>
<evidence type="ECO:0000256" key="8">
    <source>
        <dbReference type="PROSITE-ProRule" id="PRU01145"/>
    </source>
</evidence>
<feature type="compositionally biased region" description="Low complexity" evidence="9">
    <location>
        <begin position="73"/>
        <end position="87"/>
    </location>
</feature>
<dbReference type="FunFam" id="3.30.1490.490:FF:000001">
    <property type="entry name" value="cell growth-regulating nucleolar protein-like"/>
    <property type="match status" value="1"/>
</dbReference>
<dbReference type="GO" id="GO:0003677">
    <property type="term" value="F:DNA binding"/>
    <property type="evidence" value="ECO:0007669"/>
    <property type="project" value="InterPro"/>
</dbReference>
<comment type="similarity">
    <text evidence="7">Belongs to the UPF0743 family.</text>
</comment>
<evidence type="ECO:0000256" key="1">
    <source>
        <dbReference type="ARBA" id="ARBA00004123"/>
    </source>
</evidence>
<dbReference type="Proteomes" id="UP001152300">
    <property type="component" value="Unassembled WGS sequence"/>
</dbReference>
<feature type="compositionally biased region" description="Basic and acidic residues" evidence="9">
    <location>
        <begin position="366"/>
        <end position="375"/>
    </location>
</feature>
<dbReference type="Gene3D" id="3.30.1490.490">
    <property type="match status" value="1"/>
</dbReference>
<gene>
    <name evidence="11" type="ORF">OCU04_000996</name>
</gene>
<keyword evidence="12" id="KW-1185">Reference proteome</keyword>
<evidence type="ECO:0000313" key="11">
    <source>
        <dbReference type="EMBL" id="KAJ8070624.1"/>
    </source>
</evidence>
<dbReference type="InterPro" id="IPR014898">
    <property type="entry name" value="Znf_C2H2_LYAR"/>
</dbReference>
<feature type="compositionally biased region" description="Basic and acidic residues" evidence="9">
    <location>
        <begin position="347"/>
        <end position="356"/>
    </location>
</feature>
<keyword evidence="2" id="KW-0479">Metal-binding</keyword>
<dbReference type="EMBL" id="JAPEIS010000001">
    <property type="protein sequence ID" value="KAJ8070624.1"/>
    <property type="molecule type" value="Genomic_DNA"/>
</dbReference>
<feature type="compositionally biased region" description="Basic residues" evidence="9">
    <location>
        <begin position="314"/>
        <end position="329"/>
    </location>
</feature>
<evidence type="ECO:0000256" key="6">
    <source>
        <dbReference type="ARBA" id="ARBA00023242"/>
    </source>
</evidence>
<feature type="compositionally biased region" description="Basic and acidic residues" evidence="9">
    <location>
        <begin position="220"/>
        <end position="246"/>
    </location>
</feature>
<comment type="subcellular location">
    <subcellularLocation>
        <location evidence="1">Nucleus</location>
    </subcellularLocation>
</comment>
<feature type="region of interest" description="Disordered" evidence="9">
    <location>
        <begin position="155"/>
        <end position="390"/>
    </location>
</feature>
<dbReference type="OrthoDB" id="21474at2759"/>
<dbReference type="GO" id="GO:0000122">
    <property type="term" value="P:negative regulation of transcription by RNA polymerase II"/>
    <property type="evidence" value="ECO:0007669"/>
    <property type="project" value="TreeGrafter"/>
</dbReference>
<feature type="compositionally biased region" description="Basic and acidic residues" evidence="9">
    <location>
        <begin position="155"/>
        <end position="167"/>
    </location>
</feature>